<dbReference type="GO" id="GO:0031519">
    <property type="term" value="C:PcG protein complex"/>
    <property type="evidence" value="ECO:0007669"/>
    <property type="project" value="TreeGrafter"/>
</dbReference>
<comment type="catalytic activity">
    <reaction evidence="1">
        <text>S-ubiquitinyl-[E2 ubiquitin-conjugating enzyme]-L-cysteine + [acceptor protein]-L-lysine = [E2 ubiquitin-conjugating enzyme]-L-cysteine + N(6)-ubiquitinyl-[acceptor protein]-L-lysine.</text>
        <dbReference type="EC" id="2.3.2.27"/>
    </reaction>
</comment>
<evidence type="ECO:0000256" key="6">
    <source>
        <dbReference type="ARBA" id="ARBA00022771"/>
    </source>
</evidence>
<reference evidence="11" key="1">
    <citation type="submission" date="2023-10" db="EMBL/GenBank/DDBJ databases">
        <title>Genome assembly of Pristionchus species.</title>
        <authorList>
            <person name="Yoshida K."/>
            <person name="Sommer R.J."/>
        </authorList>
    </citation>
    <scope>NUCLEOTIDE SEQUENCE</scope>
    <source>
        <strain evidence="11">RS0144</strain>
    </source>
</reference>
<dbReference type="Gene3D" id="3.30.40.10">
    <property type="entry name" value="Zinc/RING finger domain, C3HC4 (zinc finger)"/>
    <property type="match status" value="1"/>
</dbReference>
<feature type="compositionally biased region" description="Polar residues" evidence="9">
    <location>
        <begin position="588"/>
        <end position="597"/>
    </location>
</feature>
<dbReference type="Proteomes" id="UP001432027">
    <property type="component" value="Unassembled WGS sequence"/>
</dbReference>
<feature type="region of interest" description="Disordered" evidence="9">
    <location>
        <begin position="648"/>
        <end position="673"/>
    </location>
</feature>
<comment type="pathway">
    <text evidence="2">Protein modification; protein ubiquitination.</text>
</comment>
<dbReference type="InterPro" id="IPR001841">
    <property type="entry name" value="Znf_RING"/>
</dbReference>
<dbReference type="SMART" id="SM00184">
    <property type="entry name" value="RING"/>
    <property type="match status" value="1"/>
</dbReference>
<protein>
    <recommendedName>
        <fullName evidence="3">RING-type E3 ubiquitin transferase</fullName>
        <ecNumber evidence="3">2.3.2.27</ecNumber>
    </recommendedName>
</protein>
<feature type="region of interest" description="Disordered" evidence="9">
    <location>
        <begin position="249"/>
        <end position="305"/>
    </location>
</feature>
<dbReference type="SUPFAM" id="SSF57850">
    <property type="entry name" value="RING/U-box"/>
    <property type="match status" value="1"/>
</dbReference>
<feature type="compositionally biased region" description="Basic and acidic residues" evidence="9">
    <location>
        <begin position="337"/>
        <end position="350"/>
    </location>
</feature>
<keyword evidence="5" id="KW-0479">Metal-binding</keyword>
<evidence type="ECO:0000256" key="9">
    <source>
        <dbReference type="SAM" id="MobiDB-lite"/>
    </source>
</evidence>
<evidence type="ECO:0000256" key="8">
    <source>
        <dbReference type="PROSITE-ProRule" id="PRU00175"/>
    </source>
</evidence>
<feature type="domain" description="RING-type" evidence="10">
    <location>
        <begin position="56"/>
        <end position="96"/>
    </location>
</feature>
<evidence type="ECO:0000313" key="12">
    <source>
        <dbReference type="Proteomes" id="UP001432027"/>
    </source>
</evidence>
<proteinExistence type="predicted"/>
<evidence type="ECO:0000259" key="10">
    <source>
        <dbReference type="PROSITE" id="PS50089"/>
    </source>
</evidence>
<evidence type="ECO:0000313" key="11">
    <source>
        <dbReference type="EMBL" id="GMT07602.1"/>
    </source>
</evidence>
<feature type="compositionally biased region" description="Low complexity" evidence="9">
    <location>
        <begin position="598"/>
        <end position="613"/>
    </location>
</feature>
<keyword evidence="6 8" id="KW-0863">Zinc-finger</keyword>
<dbReference type="Pfam" id="PF13923">
    <property type="entry name" value="zf-C3HC4_2"/>
    <property type="match status" value="1"/>
</dbReference>
<dbReference type="PANTHER" id="PTHR46076:SF3">
    <property type="entry name" value="E3 UBIQUITIN-PROTEIN LIGASE RING1"/>
    <property type="match status" value="1"/>
</dbReference>
<accession>A0AAV5UMT1</accession>
<organism evidence="11 12">
    <name type="scientific">Pristionchus entomophagus</name>
    <dbReference type="NCBI Taxonomy" id="358040"/>
    <lineage>
        <taxon>Eukaryota</taxon>
        <taxon>Metazoa</taxon>
        <taxon>Ecdysozoa</taxon>
        <taxon>Nematoda</taxon>
        <taxon>Chromadorea</taxon>
        <taxon>Rhabditida</taxon>
        <taxon>Rhabditina</taxon>
        <taxon>Diplogasteromorpha</taxon>
        <taxon>Diplogasteroidea</taxon>
        <taxon>Neodiplogasteridae</taxon>
        <taxon>Pristionchus</taxon>
    </lineage>
</organism>
<evidence type="ECO:0000256" key="7">
    <source>
        <dbReference type="ARBA" id="ARBA00022833"/>
    </source>
</evidence>
<dbReference type="EC" id="2.3.2.27" evidence="3"/>
<keyword evidence="7" id="KW-0862">Zinc</keyword>
<gene>
    <name evidence="11" type="ORF">PENTCL1PPCAC_29776</name>
</gene>
<evidence type="ECO:0000256" key="1">
    <source>
        <dbReference type="ARBA" id="ARBA00000900"/>
    </source>
</evidence>
<dbReference type="PROSITE" id="PS00518">
    <property type="entry name" value="ZF_RING_1"/>
    <property type="match status" value="1"/>
</dbReference>
<dbReference type="PANTHER" id="PTHR46076">
    <property type="entry name" value="E3 UBIQUITIN-PROTEIN LIGASE RING1 / RING 2 FAMILY MEMBER"/>
    <property type="match status" value="1"/>
</dbReference>
<sequence length="826" mass="94177">MAQPSKARDDLGSDSEVEDDKELRLTEYDKKRKMVPIIRGRSIVMNTKILSTELTCPICLDLLTNTMTTKDCLHRFCNDCILMALQRGNKECPTCRTKLASKRSLRHDTNFDELIKKIWPDRQKFEEMLGVANEDGDDPLSSIVAFADEEEEKRDHANMYDPFDKDAPTPPALLDSRRTTSPMEMYDEGGRRTPPWFTVGTIKPEELDNHEKMLYMQAQRAYLKLKSRRLGARIAGLDRIFDCDVTTETYSKTSRETTSPPHEPHAKNRKLNNGGSKKASQSDNRDDGKSVASSADSGPDSDSDYDAATIEAELDKDDMEELDMMDPNLFLVQTSKELPRKAKKERKENTEAPPVDQPGTSNGMNYLSPADNPNLVRPEPIMAQFDPRRNEDPPYPDALENFAELMPNTKIGATWQSAIDNPMEQQEDDLDEELVFEEDDVLSVVSIDDMLKEMETAAHEDEVEVLYTERKPEGVFSDLSRDNHEDKDSSKYMCEETRMHLREINELRAGCLGDIKASLDETEQFDMGEATTWYSQTRDGEEMVYYEKSKQPISRARQHPVKIYDVDEEVERLGRRVTIKEIRDDMSNTDTDQGTPCTLSLASSPASSKLTLSDIHEEESKEEPPVVDLPVLNPGQVKERLHRWIGDVTPNTPEQLDTPLDRSTVDDEDDDDCESLPENYEIETELRPSAALLSRPVPAEVLQTRFIRSQHHTTVEHIGEFLYQRWLEEVNERTDGEDASNVPRPEHFYVFNRTDRNCKCVLSHEPLVTAQTLTARDDHVVIYFDTQRAEISDKEKSLLEKIVPQKDRAEQTPSSSRESTGSSSSR</sequence>
<dbReference type="InterPro" id="IPR043540">
    <property type="entry name" value="RING1/RING2"/>
</dbReference>
<dbReference type="GO" id="GO:0003682">
    <property type="term" value="F:chromatin binding"/>
    <property type="evidence" value="ECO:0007669"/>
    <property type="project" value="TreeGrafter"/>
</dbReference>
<feature type="compositionally biased region" description="Low complexity" evidence="9">
    <location>
        <begin position="814"/>
        <end position="826"/>
    </location>
</feature>
<feature type="compositionally biased region" description="Basic and acidic residues" evidence="9">
    <location>
        <begin position="614"/>
        <end position="624"/>
    </location>
</feature>
<dbReference type="InterPro" id="IPR013083">
    <property type="entry name" value="Znf_RING/FYVE/PHD"/>
</dbReference>
<feature type="compositionally biased region" description="Polar residues" evidence="9">
    <location>
        <begin position="249"/>
        <end position="260"/>
    </location>
</feature>
<feature type="region of interest" description="Disordered" evidence="9">
    <location>
        <begin position="159"/>
        <end position="194"/>
    </location>
</feature>
<feature type="compositionally biased region" description="Basic and acidic residues" evidence="9">
    <location>
        <begin position="795"/>
        <end position="810"/>
    </location>
</feature>
<keyword evidence="12" id="KW-1185">Reference proteome</keyword>
<evidence type="ECO:0000256" key="3">
    <source>
        <dbReference type="ARBA" id="ARBA00012483"/>
    </source>
</evidence>
<dbReference type="EMBL" id="BTSX01000006">
    <property type="protein sequence ID" value="GMT07602.1"/>
    <property type="molecule type" value="Genomic_DNA"/>
</dbReference>
<dbReference type="GO" id="GO:0000151">
    <property type="term" value="C:ubiquitin ligase complex"/>
    <property type="evidence" value="ECO:0007669"/>
    <property type="project" value="InterPro"/>
</dbReference>
<comment type="caution">
    <text evidence="11">The sequence shown here is derived from an EMBL/GenBank/DDBJ whole genome shotgun (WGS) entry which is preliminary data.</text>
</comment>
<dbReference type="AlphaFoldDB" id="A0AAV5UMT1"/>
<feature type="region of interest" description="Disordered" evidence="9">
    <location>
        <begin position="795"/>
        <end position="826"/>
    </location>
</feature>
<name>A0AAV5UMT1_9BILA</name>
<dbReference type="CDD" id="cd16531">
    <property type="entry name" value="RING-HC_RING1-like"/>
    <property type="match status" value="1"/>
</dbReference>
<dbReference type="GO" id="GO:0008270">
    <property type="term" value="F:zinc ion binding"/>
    <property type="evidence" value="ECO:0007669"/>
    <property type="project" value="UniProtKB-KW"/>
</dbReference>
<keyword evidence="4" id="KW-0808">Transferase</keyword>
<evidence type="ECO:0000256" key="5">
    <source>
        <dbReference type="ARBA" id="ARBA00022723"/>
    </source>
</evidence>
<evidence type="ECO:0000256" key="2">
    <source>
        <dbReference type="ARBA" id="ARBA00004906"/>
    </source>
</evidence>
<evidence type="ECO:0000256" key="4">
    <source>
        <dbReference type="ARBA" id="ARBA00022679"/>
    </source>
</evidence>
<dbReference type="GO" id="GO:0061630">
    <property type="term" value="F:ubiquitin protein ligase activity"/>
    <property type="evidence" value="ECO:0007669"/>
    <property type="project" value="UniProtKB-EC"/>
</dbReference>
<feature type="region of interest" description="Disordered" evidence="9">
    <location>
        <begin position="331"/>
        <end position="365"/>
    </location>
</feature>
<feature type="region of interest" description="Disordered" evidence="9">
    <location>
        <begin position="586"/>
        <end position="628"/>
    </location>
</feature>
<dbReference type="InterPro" id="IPR017907">
    <property type="entry name" value="Znf_RING_CS"/>
</dbReference>
<dbReference type="PROSITE" id="PS50089">
    <property type="entry name" value="ZF_RING_2"/>
    <property type="match status" value="1"/>
</dbReference>
<feature type="compositionally biased region" description="Polar residues" evidence="9">
    <location>
        <begin position="271"/>
        <end position="282"/>
    </location>
</feature>